<dbReference type="InterPro" id="IPR011989">
    <property type="entry name" value="ARM-like"/>
</dbReference>
<organism evidence="5 6">
    <name type="scientific">Limnothrix redekei LRLZ20PSL1</name>
    <dbReference type="NCBI Taxonomy" id="3112953"/>
    <lineage>
        <taxon>Bacteria</taxon>
        <taxon>Bacillati</taxon>
        <taxon>Cyanobacteriota</taxon>
        <taxon>Cyanophyceae</taxon>
        <taxon>Pseudanabaenales</taxon>
        <taxon>Pseudanabaenaceae</taxon>
        <taxon>Limnothrix</taxon>
    </lineage>
</organism>
<proteinExistence type="predicted"/>
<dbReference type="Pfam" id="PF13646">
    <property type="entry name" value="HEAT_2"/>
    <property type="match status" value="1"/>
</dbReference>
<dbReference type="InterPro" id="IPR016024">
    <property type="entry name" value="ARM-type_fold"/>
</dbReference>
<feature type="compositionally biased region" description="Low complexity" evidence="3">
    <location>
        <begin position="174"/>
        <end position="193"/>
    </location>
</feature>
<dbReference type="Gene3D" id="1.25.10.10">
    <property type="entry name" value="Leucine-rich Repeat Variant"/>
    <property type="match status" value="1"/>
</dbReference>
<evidence type="ECO:0000313" key="6">
    <source>
        <dbReference type="Proteomes" id="UP001604335"/>
    </source>
</evidence>
<dbReference type="SUPFAM" id="SSF48371">
    <property type="entry name" value="ARM repeat"/>
    <property type="match status" value="1"/>
</dbReference>
<protein>
    <submittedName>
        <fullName evidence="5">HEAT repeat domain-containing protein</fullName>
    </submittedName>
</protein>
<keyword evidence="4" id="KW-0812">Transmembrane</keyword>
<reference evidence="6" key="1">
    <citation type="journal article" date="2024" name="Algal Res.">
        <title>Biochemical, toxicological and genomic investigation of a high-biomass producing Limnothrix strain isolated from Italian shallow drinking water reservoir.</title>
        <authorList>
            <person name="Simonazzi M."/>
            <person name="Shishido T.K."/>
            <person name="Delbaje E."/>
            <person name="Wahlsten M."/>
            <person name="Fewer D.P."/>
            <person name="Sivonen K."/>
            <person name="Pezzolesi L."/>
            <person name="Pistocchi R."/>
        </authorList>
    </citation>
    <scope>NUCLEOTIDE SEQUENCE [LARGE SCALE GENOMIC DNA]</scope>
    <source>
        <strain evidence="6">LRLZ20PSL1</strain>
    </source>
</reference>
<feature type="transmembrane region" description="Helical" evidence="4">
    <location>
        <begin position="24"/>
        <end position="45"/>
    </location>
</feature>
<evidence type="ECO:0000256" key="3">
    <source>
        <dbReference type="SAM" id="MobiDB-lite"/>
    </source>
</evidence>
<gene>
    <name evidence="5" type="ORF">VPK24_16840</name>
</gene>
<sequence length="353" mass="37226">MANQPTDENPWLNGLELFGSENQVMIFVGLILGVVIGGAIAWYLMQQRVADLERQQKQYLDRQRQTLEQDFEVQKQTARKNFDRELQALQAEIAQLKAQTAPTAAPPAPDPARSAPRPAATGQPAAQLPDPWGGTGAPAPTPAPEPVAEPVAEPTPEPTPEPAPEPAPEPTPEPTAASTAASMEPVTETVVEPAPEPIAEPEPASEPTPEPVAEPIAEQAAEPVTEPVTEPITTPEPIAPIAPSNQPSPIEQVTQLATKVRAIGQRAEGQKLINDLLTFTSSPDATVRAAAIEALSAIHSPEVASCLEKALHDAAPIVVRAAAKGLERFKSQAPIAQPLEESPLPPNGGPKQP</sequence>
<feature type="region of interest" description="Disordered" evidence="3">
    <location>
        <begin position="332"/>
        <end position="353"/>
    </location>
</feature>
<keyword evidence="4" id="KW-1133">Transmembrane helix</keyword>
<evidence type="ECO:0000256" key="4">
    <source>
        <dbReference type="SAM" id="Phobius"/>
    </source>
</evidence>
<feature type="region of interest" description="Disordered" evidence="3">
    <location>
        <begin position="97"/>
        <end position="249"/>
    </location>
</feature>
<feature type="compositionally biased region" description="Pro residues" evidence="3">
    <location>
        <begin position="194"/>
        <end position="212"/>
    </location>
</feature>
<keyword evidence="2" id="KW-0605">Phycobilisome</keyword>
<feature type="compositionally biased region" description="Pro residues" evidence="3">
    <location>
        <begin position="139"/>
        <end position="173"/>
    </location>
</feature>
<feature type="compositionally biased region" description="Pro residues" evidence="3">
    <location>
        <begin position="343"/>
        <end position="353"/>
    </location>
</feature>
<feature type="compositionally biased region" description="Low complexity" evidence="3">
    <location>
        <begin position="213"/>
        <end position="243"/>
    </location>
</feature>
<evidence type="ECO:0000313" key="5">
    <source>
        <dbReference type="EMBL" id="MFG3819315.1"/>
    </source>
</evidence>
<keyword evidence="1" id="KW-0042">Antenna complex</keyword>
<evidence type="ECO:0000256" key="1">
    <source>
        <dbReference type="ARBA" id="ARBA00022549"/>
    </source>
</evidence>
<accession>A0ABW7CDU1</accession>
<name>A0ABW7CDU1_9CYAN</name>
<keyword evidence="4" id="KW-0472">Membrane</keyword>
<keyword evidence="6" id="KW-1185">Reference proteome</keyword>
<dbReference type="Proteomes" id="UP001604335">
    <property type="component" value="Unassembled WGS sequence"/>
</dbReference>
<comment type="caution">
    <text evidence="5">The sequence shown here is derived from an EMBL/GenBank/DDBJ whole genome shotgun (WGS) entry which is preliminary data.</text>
</comment>
<dbReference type="EMBL" id="JAZAQF010000088">
    <property type="protein sequence ID" value="MFG3819315.1"/>
    <property type="molecule type" value="Genomic_DNA"/>
</dbReference>
<feature type="compositionally biased region" description="Low complexity" evidence="3">
    <location>
        <begin position="111"/>
        <end position="121"/>
    </location>
</feature>
<dbReference type="RefSeq" id="WP_393015150.1">
    <property type="nucleotide sequence ID" value="NZ_JAZAQF010000088.1"/>
</dbReference>
<evidence type="ECO:0000256" key="2">
    <source>
        <dbReference type="ARBA" id="ARBA00022738"/>
    </source>
</evidence>